<reference evidence="1 2" key="1">
    <citation type="submission" date="2017-02" db="EMBL/GenBank/DDBJ databases">
        <authorList>
            <consortium name="Pathogen Informatics"/>
        </authorList>
    </citation>
    <scope>NUCLEOTIDE SEQUENCE [LARGE SCALE GENOMIC DNA]</scope>
    <source>
        <strain evidence="1 2">VRECD0157</strain>
    </source>
</reference>
<dbReference type="InterPro" id="IPR012729">
    <property type="entry name" value="ThiF_fam2"/>
</dbReference>
<keyword evidence="1" id="KW-0808">Transferase</keyword>
<organism evidence="1 2">
    <name type="scientific">Clostridioides difficile</name>
    <name type="common">Peptoclostridium difficile</name>
    <dbReference type="NCBI Taxonomy" id="1496"/>
    <lineage>
        <taxon>Bacteria</taxon>
        <taxon>Bacillati</taxon>
        <taxon>Bacillota</taxon>
        <taxon>Clostridia</taxon>
        <taxon>Peptostreptococcales</taxon>
        <taxon>Peptostreptococcaceae</taxon>
        <taxon>Clostridioides</taxon>
    </lineage>
</organism>
<dbReference type="GO" id="GO:0008641">
    <property type="term" value="F:ubiquitin-like modifier activating enzyme activity"/>
    <property type="evidence" value="ECO:0007669"/>
    <property type="project" value="InterPro"/>
</dbReference>
<dbReference type="Proteomes" id="UP000189137">
    <property type="component" value="Unassembled WGS sequence"/>
</dbReference>
<dbReference type="InterPro" id="IPR000594">
    <property type="entry name" value="ThiF_NAD_FAD-bd"/>
</dbReference>
<name>A0A9X8RHT1_CLODI</name>
<dbReference type="PANTHER" id="PTHR43267:SF3">
    <property type="entry name" value="THIF PROTEIN"/>
    <property type="match status" value="1"/>
</dbReference>
<dbReference type="NCBIfam" id="NF006395">
    <property type="entry name" value="PRK08644.1"/>
    <property type="match status" value="1"/>
</dbReference>
<dbReference type="GO" id="GO:0061503">
    <property type="term" value="F:tRNA threonylcarbamoyladenosine dehydratase"/>
    <property type="evidence" value="ECO:0007669"/>
    <property type="project" value="TreeGrafter"/>
</dbReference>
<dbReference type="InterPro" id="IPR035985">
    <property type="entry name" value="Ubiquitin-activating_enz"/>
</dbReference>
<dbReference type="Gene3D" id="3.40.50.720">
    <property type="entry name" value="NAD(P)-binding Rossmann-like Domain"/>
    <property type="match status" value="1"/>
</dbReference>
<dbReference type="Pfam" id="PF00899">
    <property type="entry name" value="ThiF"/>
    <property type="match status" value="1"/>
</dbReference>
<evidence type="ECO:0000313" key="2">
    <source>
        <dbReference type="Proteomes" id="UP000189137"/>
    </source>
</evidence>
<gene>
    <name evidence="1" type="primary">moeZ</name>
    <name evidence="1" type="ORF">SAMEA3375112_01326</name>
</gene>
<dbReference type="AlphaFoldDB" id="A0A9X8RHT1"/>
<proteinExistence type="predicted"/>
<accession>A0A9X8RHT1</accession>
<dbReference type="Pfam" id="PF14453">
    <property type="entry name" value="ThiS-like"/>
    <property type="match status" value="1"/>
</dbReference>
<protein>
    <submittedName>
        <fullName evidence="1">Probable adenylyltransferase/sulfurtransferase MoeZ</fullName>
    </submittedName>
</protein>
<dbReference type="GO" id="GO:0061504">
    <property type="term" value="P:cyclic threonylcarbamoyladenosine biosynthetic process"/>
    <property type="evidence" value="ECO:0007669"/>
    <property type="project" value="TreeGrafter"/>
</dbReference>
<comment type="caution">
    <text evidence="1">The sequence shown here is derived from an EMBL/GenBank/DDBJ whole genome shotgun (WGS) entry which is preliminary data.</text>
</comment>
<dbReference type="InterPro" id="IPR032726">
    <property type="entry name" value="ThiS-like_dom"/>
</dbReference>
<dbReference type="SUPFAM" id="SSF69572">
    <property type="entry name" value="Activating enzymes of the ubiquitin-like proteins"/>
    <property type="match status" value="1"/>
</dbReference>
<dbReference type="GO" id="GO:0016779">
    <property type="term" value="F:nucleotidyltransferase activity"/>
    <property type="evidence" value="ECO:0007669"/>
    <property type="project" value="UniProtKB-KW"/>
</dbReference>
<dbReference type="PANTHER" id="PTHR43267">
    <property type="entry name" value="TRNA THREONYLCARBAMOYLADENOSINE DEHYDRATASE"/>
    <property type="match status" value="1"/>
</dbReference>
<dbReference type="NCBIfam" id="TIGR02354">
    <property type="entry name" value="thiF_fam2"/>
    <property type="match status" value="1"/>
</dbReference>
<dbReference type="InterPro" id="IPR045886">
    <property type="entry name" value="ThiF/MoeB/HesA"/>
</dbReference>
<sequence>MEVVKIKIFVNELLTDVEENTTAYKVRDSYNNKCDVLVLNGYPIKTDMTLCENDKLTLIQKGVKPSLDELESLLIARHTPNIHNKLKKGKVAILGLGGLGSNIAISLARIGVGELLLIDYDVVEPSNLNRQQYFIDDIGKLKTDAMIENIKKINPFIKLNKRDIFLNKNNMDTIKDSDLIIEAFDDASCKAQVCNYVLINLKDKYLIASSGMAGYYDSNIITTKKIKDRFYICGDFVNEAKFGEGLMAPRVAICANHMANLATQILIDM</sequence>
<evidence type="ECO:0000313" key="1">
    <source>
        <dbReference type="EMBL" id="SJS14849.1"/>
    </source>
</evidence>
<dbReference type="EMBL" id="FUPS01000004">
    <property type="protein sequence ID" value="SJS14849.1"/>
    <property type="molecule type" value="Genomic_DNA"/>
</dbReference>
<keyword evidence="1" id="KW-0548">Nucleotidyltransferase</keyword>